<feature type="domain" description="HTH lysR-type" evidence="5">
    <location>
        <begin position="1"/>
        <end position="58"/>
    </location>
</feature>
<dbReference type="GO" id="GO:0006351">
    <property type="term" value="P:DNA-templated transcription"/>
    <property type="evidence" value="ECO:0007669"/>
    <property type="project" value="TreeGrafter"/>
</dbReference>
<evidence type="ECO:0000256" key="4">
    <source>
        <dbReference type="ARBA" id="ARBA00023163"/>
    </source>
</evidence>
<dbReference type="Gene3D" id="3.40.190.290">
    <property type="match status" value="1"/>
</dbReference>
<evidence type="ECO:0000313" key="6">
    <source>
        <dbReference type="EMBL" id="SDZ35852.1"/>
    </source>
</evidence>
<evidence type="ECO:0000313" key="7">
    <source>
        <dbReference type="Proteomes" id="UP000183417"/>
    </source>
</evidence>
<dbReference type="Pfam" id="PF00126">
    <property type="entry name" value="HTH_1"/>
    <property type="match status" value="1"/>
</dbReference>
<reference evidence="6 7" key="1">
    <citation type="submission" date="2016-10" db="EMBL/GenBank/DDBJ databases">
        <authorList>
            <person name="de Groot N.N."/>
        </authorList>
    </citation>
    <scope>NUCLEOTIDE SEQUENCE [LARGE SCALE GENOMIC DNA]</scope>
    <source>
        <strain evidence="6 7">LMG 24775</strain>
    </source>
</reference>
<gene>
    <name evidence="6" type="ORF">SAMN05421547_11983</name>
</gene>
<protein>
    <submittedName>
        <fullName evidence="6">DNA-binding transcriptional regulator, LysR family</fullName>
    </submittedName>
</protein>
<evidence type="ECO:0000256" key="2">
    <source>
        <dbReference type="ARBA" id="ARBA00023015"/>
    </source>
</evidence>
<dbReference type="InterPro" id="IPR036388">
    <property type="entry name" value="WH-like_DNA-bd_sf"/>
</dbReference>
<dbReference type="InterPro" id="IPR058163">
    <property type="entry name" value="LysR-type_TF_proteobact-type"/>
</dbReference>
<dbReference type="SUPFAM" id="SSF53850">
    <property type="entry name" value="Periplasmic binding protein-like II"/>
    <property type="match status" value="1"/>
</dbReference>
<keyword evidence="3 6" id="KW-0238">DNA-binding</keyword>
<evidence type="ECO:0000256" key="1">
    <source>
        <dbReference type="ARBA" id="ARBA00009437"/>
    </source>
</evidence>
<dbReference type="Gene3D" id="1.10.10.10">
    <property type="entry name" value="Winged helix-like DNA-binding domain superfamily/Winged helix DNA-binding domain"/>
    <property type="match status" value="1"/>
</dbReference>
<dbReference type="AlphaFoldDB" id="A0A1H3SCX0"/>
<sequence>MDLLAFNILVQIIEHGNLSQAAKFLNMSRANVSYHLARLEKSLGASLLRRTPQGVEATEVGQRIYRHARNILNETELVRELAQSSTDDISGKIGLSVPTGYGHLVMAPWLIEFKRAHPQVVLDIRLENFIDNLLKDSVDIAIRVMSDPPPMLVARDMGPVRYSLCASSDWLHSHRLPETPSELSRTPLITSGGESGKVRLQIARNGQPLEELDITPTLMSRSYPFLCDCITGGLGVGLVPDYMVRRQVEDGRVVLAMQDYEFSINQGRMFMLYMPNRFQSGAARALIDFLSDRMGLARIIRPGDLPDGTGVATAGMTLEQSL</sequence>
<accession>A0A1H3SCX0</accession>
<evidence type="ECO:0000259" key="5">
    <source>
        <dbReference type="PROSITE" id="PS50931"/>
    </source>
</evidence>
<dbReference type="EMBL" id="FNPE01000019">
    <property type="protein sequence ID" value="SDZ35852.1"/>
    <property type="molecule type" value="Genomic_DNA"/>
</dbReference>
<keyword evidence="2" id="KW-0805">Transcription regulation</keyword>
<keyword evidence="4" id="KW-0804">Transcription</keyword>
<dbReference type="GeneID" id="94692189"/>
<dbReference type="PANTHER" id="PTHR30537:SF35">
    <property type="entry name" value="TRANSCRIPTIONAL REGULATORY PROTEIN"/>
    <property type="match status" value="1"/>
</dbReference>
<dbReference type="InterPro" id="IPR005119">
    <property type="entry name" value="LysR_subst-bd"/>
</dbReference>
<dbReference type="SUPFAM" id="SSF46785">
    <property type="entry name" value="Winged helix' DNA-binding domain"/>
    <property type="match status" value="1"/>
</dbReference>
<dbReference type="PROSITE" id="PS50931">
    <property type="entry name" value="HTH_LYSR"/>
    <property type="match status" value="1"/>
</dbReference>
<dbReference type="Proteomes" id="UP000183417">
    <property type="component" value="Unassembled WGS sequence"/>
</dbReference>
<dbReference type="GO" id="GO:0003700">
    <property type="term" value="F:DNA-binding transcription factor activity"/>
    <property type="evidence" value="ECO:0007669"/>
    <property type="project" value="InterPro"/>
</dbReference>
<dbReference type="InterPro" id="IPR000847">
    <property type="entry name" value="LysR_HTH_N"/>
</dbReference>
<dbReference type="PANTHER" id="PTHR30537">
    <property type="entry name" value="HTH-TYPE TRANSCRIPTIONAL REGULATOR"/>
    <property type="match status" value="1"/>
</dbReference>
<dbReference type="InterPro" id="IPR036390">
    <property type="entry name" value="WH_DNA-bd_sf"/>
</dbReference>
<comment type="similarity">
    <text evidence="1">Belongs to the LysR transcriptional regulatory family.</text>
</comment>
<dbReference type="Pfam" id="PF03466">
    <property type="entry name" value="LysR_substrate"/>
    <property type="match status" value="1"/>
</dbReference>
<proteinExistence type="inferred from homology"/>
<dbReference type="RefSeq" id="WP_143044632.1">
    <property type="nucleotide sequence ID" value="NZ_CP141274.1"/>
</dbReference>
<evidence type="ECO:0000256" key="3">
    <source>
        <dbReference type="ARBA" id="ARBA00023125"/>
    </source>
</evidence>
<dbReference type="GO" id="GO:0043565">
    <property type="term" value="F:sequence-specific DNA binding"/>
    <property type="evidence" value="ECO:0007669"/>
    <property type="project" value="TreeGrafter"/>
</dbReference>
<dbReference type="CDD" id="cd08422">
    <property type="entry name" value="PBP2_CrgA_like"/>
    <property type="match status" value="1"/>
</dbReference>
<organism evidence="6 7">
    <name type="scientific">Delftia lacustris</name>
    <dbReference type="NCBI Taxonomy" id="558537"/>
    <lineage>
        <taxon>Bacteria</taxon>
        <taxon>Pseudomonadati</taxon>
        <taxon>Pseudomonadota</taxon>
        <taxon>Betaproteobacteria</taxon>
        <taxon>Burkholderiales</taxon>
        <taxon>Comamonadaceae</taxon>
        <taxon>Delftia</taxon>
    </lineage>
</organism>
<name>A0A1H3SCX0_9BURK</name>